<feature type="domain" description="MOSC" evidence="15">
    <location>
        <begin position="29"/>
        <end position="164"/>
    </location>
</feature>
<dbReference type="PANTHER" id="PTHR30212:SF2">
    <property type="entry name" value="PROTEIN YIIM"/>
    <property type="match status" value="1"/>
</dbReference>
<dbReference type="InterPro" id="IPR039261">
    <property type="entry name" value="FNR_nucleotide-bd"/>
</dbReference>
<dbReference type="SUPFAM" id="SSF63380">
    <property type="entry name" value="Riboflavin synthase domain-like"/>
    <property type="match status" value="1"/>
</dbReference>
<evidence type="ECO:0000256" key="4">
    <source>
        <dbReference type="ARBA" id="ARBA00012229"/>
    </source>
</evidence>
<comment type="cofactor">
    <cofactor evidence="2">
        <name>FAD</name>
        <dbReference type="ChEBI" id="CHEBI:57692"/>
    </cofactor>
</comment>
<dbReference type="Pfam" id="PF00175">
    <property type="entry name" value="NAD_binding_1"/>
    <property type="match status" value="1"/>
</dbReference>
<dbReference type="Pfam" id="PF00111">
    <property type="entry name" value="Fer2"/>
    <property type="match status" value="1"/>
</dbReference>
<dbReference type="Pfam" id="PF00970">
    <property type="entry name" value="FAD_binding_6"/>
    <property type="match status" value="1"/>
</dbReference>
<evidence type="ECO:0000256" key="12">
    <source>
        <dbReference type="ARBA" id="ARBA00023027"/>
    </source>
</evidence>
<proteinExistence type="inferred from homology"/>
<evidence type="ECO:0000256" key="13">
    <source>
        <dbReference type="ARBA" id="ARBA00048649"/>
    </source>
</evidence>
<dbReference type="CDD" id="cd06184">
    <property type="entry name" value="flavohem_like_fad_nad_binding"/>
    <property type="match status" value="1"/>
</dbReference>
<dbReference type="Gene3D" id="2.40.30.10">
    <property type="entry name" value="Translation factors"/>
    <property type="match status" value="1"/>
</dbReference>
<keyword evidence="9" id="KW-0521">NADP</keyword>
<keyword evidence="5" id="KW-0349">Heme</keyword>
<sequence>MSRLLSVNVGLPRDITWHGETVRTAVWKEPVQGRKMVRRLNIDGDQQGDLAGHGGVYRAVFVYQMDSYHYWERHFGRHDFVFGQFGENFTVDGLSDEEVCIGDHYRIGSALFEVTQPRVTCYRVGIRMNEPQMAALLVAHRRPGFYFRVLQEGEVGAGDEIVKVADGPEQMTVAEVDGMLYLAGRSREQLERALRLPALSPGWQASFQALLEQMQSGNTTGGNPGLVSSSGAPPAWQGFRTLRVASTQRESKNVSSLVLVPTGHQPLVAAQAGQFVVLRLKPLSGAPALLRDYSLSGAPSTDHYRVSIKQEEHGAASTYVHSQVHVGDVLEVSAPRGNFTLGPGTHPIVLLSAGIGATPVLAMLYQLSAETSPREVWWVHGARNGQEHSFAQEARHLLQTLPHSHSHIFYSRPGPLDRPGLDFDASGRLTVAALQEISAPRDADFYLCGPPAFLQDLTSGLAGWGIPRERVHTEIFGPGEASTPGLVHTTSRSPHPPAHASSTGPLISFARSSLVAHWNPKYQSLLEFAEACDVPVRWSCRTGVCHSCESGLITGSVDYQPEPLEPPADGNVLLCCSRPRDEVTLDL</sequence>
<dbReference type="PROSITE" id="PS51340">
    <property type="entry name" value="MOSC"/>
    <property type="match status" value="1"/>
</dbReference>
<dbReference type="InterPro" id="IPR036010">
    <property type="entry name" value="2Fe-2S_ferredoxin-like_sf"/>
</dbReference>
<dbReference type="InterPro" id="IPR001041">
    <property type="entry name" value="2Fe-2S_ferredoxin-type"/>
</dbReference>
<dbReference type="InterPro" id="IPR012675">
    <property type="entry name" value="Beta-grasp_dom_sf"/>
</dbReference>
<dbReference type="GO" id="GO:0008941">
    <property type="term" value="F:nitric oxide dioxygenase NAD(P)H activity"/>
    <property type="evidence" value="ECO:0007669"/>
    <property type="project" value="UniProtKB-EC"/>
</dbReference>
<dbReference type="Pfam" id="PF03475">
    <property type="entry name" value="YiiM_3-alpha"/>
    <property type="match status" value="1"/>
</dbReference>
<evidence type="ECO:0000256" key="11">
    <source>
        <dbReference type="ARBA" id="ARBA00023004"/>
    </source>
</evidence>
<dbReference type="SUPFAM" id="SSF50800">
    <property type="entry name" value="PK beta-barrel domain-like"/>
    <property type="match status" value="1"/>
</dbReference>
<evidence type="ECO:0000256" key="9">
    <source>
        <dbReference type="ARBA" id="ARBA00022857"/>
    </source>
</evidence>
<dbReference type="FunFam" id="3.40.50.80:FF:000010">
    <property type="entry name" value="Flavohemoprotein"/>
    <property type="match status" value="1"/>
</dbReference>
<dbReference type="PANTHER" id="PTHR30212">
    <property type="entry name" value="PROTEIN YIIM"/>
    <property type="match status" value="1"/>
</dbReference>
<dbReference type="InterPro" id="IPR052353">
    <property type="entry name" value="Benzoxazolinone_Detox_Enz"/>
</dbReference>
<dbReference type="InterPro" id="IPR011037">
    <property type="entry name" value="Pyrv_Knase-like_insert_dom_sf"/>
</dbReference>
<dbReference type="EMBL" id="BNJK01000001">
    <property type="protein sequence ID" value="GHO97387.1"/>
    <property type="molecule type" value="Genomic_DNA"/>
</dbReference>
<dbReference type="RefSeq" id="WP_220207950.1">
    <property type="nucleotide sequence ID" value="NZ_BNJK01000001.1"/>
</dbReference>
<dbReference type="Proteomes" id="UP000597444">
    <property type="component" value="Unassembled WGS sequence"/>
</dbReference>
<dbReference type="InterPro" id="IPR001433">
    <property type="entry name" value="OxRdtase_FAD/NAD-bd"/>
</dbReference>
<dbReference type="SUPFAM" id="SSF54292">
    <property type="entry name" value="2Fe-2S ferredoxin-like"/>
    <property type="match status" value="1"/>
</dbReference>
<dbReference type="AlphaFoldDB" id="A0A8J3N3T1"/>
<dbReference type="EC" id="1.14.12.17" evidence="4"/>
<feature type="domain" description="FAD-binding FR-type" evidence="16">
    <location>
        <begin position="237"/>
        <end position="342"/>
    </location>
</feature>
<evidence type="ECO:0000313" key="18">
    <source>
        <dbReference type="Proteomes" id="UP000597444"/>
    </source>
</evidence>
<dbReference type="InterPro" id="IPR008333">
    <property type="entry name" value="Cbr1-like_FAD-bd_dom"/>
</dbReference>
<dbReference type="PRINTS" id="PR00409">
    <property type="entry name" value="PHDIOXRDTASE"/>
</dbReference>
<evidence type="ECO:0000256" key="1">
    <source>
        <dbReference type="ARBA" id="ARBA00001970"/>
    </source>
</evidence>
<dbReference type="GO" id="GO:0030170">
    <property type="term" value="F:pyridoxal phosphate binding"/>
    <property type="evidence" value="ECO:0007669"/>
    <property type="project" value="InterPro"/>
</dbReference>
<gene>
    <name evidence="17" type="ORF">KSF_074350</name>
</gene>
<keyword evidence="7" id="KW-0479">Metal-binding</keyword>
<dbReference type="PROSITE" id="PS51384">
    <property type="entry name" value="FAD_FR"/>
    <property type="match status" value="1"/>
</dbReference>
<comment type="catalytic activity">
    <reaction evidence="13">
        <text>2 nitric oxide + NADH + 2 O2 = 2 nitrate + NAD(+) + H(+)</text>
        <dbReference type="Rhea" id="RHEA:19469"/>
        <dbReference type="ChEBI" id="CHEBI:15378"/>
        <dbReference type="ChEBI" id="CHEBI:15379"/>
        <dbReference type="ChEBI" id="CHEBI:16480"/>
        <dbReference type="ChEBI" id="CHEBI:17632"/>
        <dbReference type="ChEBI" id="CHEBI:57540"/>
        <dbReference type="ChEBI" id="CHEBI:57945"/>
        <dbReference type="EC" id="1.14.12.17"/>
    </reaction>
</comment>
<dbReference type="InterPro" id="IPR005302">
    <property type="entry name" value="MoCF_Sase_C"/>
</dbReference>
<keyword evidence="6" id="KW-0285">Flavoprotein</keyword>
<comment type="similarity">
    <text evidence="3">In the C-terminal section; belongs to the flavoprotein pyridine nucleotide cytochrome reductase family.</text>
</comment>
<keyword evidence="11" id="KW-0408">Iron</keyword>
<dbReference type="CDD" id="cd00207">
    <property type="entry name" value="fer2"/>
    <property type="match status" value="1"/>
</dbReference>
<evidence type="ECO:0000259" key="16">
    <source>
        <dbReference type="PROSITE" id="PS51384"/>
    </source>
</evidence>
<organism evidence="17 18">
    <name type="scientific">Reticulibacter mediterranei</name>
    <dbReference type="NCBI Taxonomy" id="2778369"/>
    <lineage>
        <taxon>Bacteria</taxon>
        <taxon>Bacillati</taxon>
        <taxon>Chloroflexota</taxon>
        <taxon>Ktedonobacteria</taxon>
        <taxon>Ktedonobacterales</taxon>
        <taxon>Reticulibacteraceae</taxon>
        <taxon>Reticulibacter</taxon>
    </lineage>
</organism>
<dbReference type="GO" id="GO:0051536">
    <property type="term" value="F:iron-sulfur cluster binding"/>
    <property type="evidence" value="ECO:0007669"/>
    <property type="project" value="InterPro"/>
</dbReference>
<evidence type="ECO:0000313" key="17">
    <source>
        <dbReference type="EMBL" id="GHO97387.1"/>
    </source>
</evidence>
<evidence type="ECO:0000256" key="7">
    <source>
        <dbReference type="ARBA" id="ARBA00022723"/>
    </source>
</evidence>
<dbReference type="InterPro" id="IPR005163">
    <property type="entry name" value="Tri_helical_YiiM-like"/>
</dbReference>
<dbReference type="Gene3D" id="3.10.20.30">
    <property type="match status" value="1"/>
</dbReference>
<evidence type="ECO:0000256" key="3">
    <source>
        <dbReference type="ARBA" id="ARBA00006401"/>
    </source>
</evidence>
<reference evidence="17" key="1">
    <citation type="submission" date="2020-10" db="EMBL/GenBank/DDBJ databases">
        <title>Taxonomic study of unclassified bacteria belonging to the class Ktedonobacteria.</title>
        <authorList>
            <person name="Yabe S."/>
            <person name="Wang C.M."/>
            <person name="Zheng Y."/>
            <person name="Sakai Y."/>
            <person name="Cavaletti L."/>
            <person name="Monciardini P."/>
            <person name="Donadio S."/>
        </authorList>
    </citation>
    <scope>NUCLEOTIDE SEQUENCE</scope>
    <source>
        <strain evidence="17">ID150040</strain>
    </source>
</reference>
<evidence type="ECO:0000256" key="5">
    <source>
        <dbReference type="ARBA" id="ARBA00022617"/>
    </source>
</evidence>
<comment type="cofactor">
    <cofactor evidence="1">
        <name>heme b</name>
        <dbReference type="ChEBI" id="CHEBI:60344"/>
    </cofactor>
</comment>
<protein>
    <recommendedName>
        <fullName evidence="4">nitric oxide dioxygenase</fullName>
        <ecNumber evidence="4">1.14.12.17</ecNumber>
    </recommendedName>
</protein>
<dbReference type="GO" id="GO:0030151">
    <property type="term" value="F:molybdenum ion binding"/>
    <property type="evidence" value="ECO:0007669"/>
    <property type="project" value="InterPro"/>
</dbReference>
<evidence type="ECO:0000256" key="10">
    <source>
        <dbReference type="ARBA" id="ARBA00023002"/>
    </source>
</evidence>
<dbReference type="Pfam" id="PF03473">
    <property type="entry name" value="MOSC"/>
    <property type="match status" value="1"/>
</dbReference>
<evidence type="ECO:0000256" key="14">
    <source>
        <dbReference type="ARBA" id="ARBA00049433"/>
    </source>
</evidence>
<name>A0A8J3N3T1_9CHLR</name>
<keyword evidence="8" id="KW-0274">FAD</keyword>
<evidence type="ECO:0000256" key="2">
    <source>
        <dbReference type="ARBA" id="ARBA00001974"/>
    </source>
</evidence>
<dbReference type="Gene3D" id="2.40.33.20">
    <property type="entry name" value="PK beta-barrel domain-like"/>
    <property type="match status" value="1"/>
</dbReference>
<dbReference type="InterPro" id="IPR017927">
    <property type="entry name" value="FAD-bd_FR_type"/>
</dbReference>
<dbReference type="Gene3D" id="3.40.50.80">
    <property type="entry name" value="Nucleotide-binding domain of ferredoxin-NADP reductase (FNR) module"/>
    <property type="match status" value="1"/>
</dbReference>
<accession>A0A8J3N3T1</accession>
<evidence type="ECO:0000256" key="8">
    <source>
        <dbReference type="ARBA" id="ARBA00022827"/>
    </source>
</evidence>
<dbReference type="SUPFAM" id="SSF52343">
    <property type="entry name" value="Ferredoxin reductase-like, C-terminal NADP-linked domain"/>
    <property type="match status" value="1"/>
</dbReference>
<dbReference type="InterPro" id="IPR017938">
    <property type="entry name" value="Riboflavin_synthase-like_b-brl"/>
</dbReference>
<keyword evidence="18" id="KW-1185">Reference proteome</keyword>
<comment type="caution">
    <text evidence="17">The sequence shown here is derived from an EMBL/GenBank/DDBJ whole genome shotgun (WGS) entry which is preliminary data.</text>
</comment>
<evidence type="ECO:0000256" key="6">
    <source>
        <dbReference type="ARBA" id="ARBA00022630"/>
    </source>
</evidence>
<evidence type="ECO:0000259" key="15">
    <source>
        <dbReference type="PROSITE" id="PS51340"/>
    </source>
</evidence>
<keyword evidence="12" id="KW-0520">NAD</keyword>
<keyword evidence="10" id="KW-0560">Oxidoreductase</keyword>
<comment type="catalytic activity">
    <reaction evidence="14">
        <text>2 nitric oxide + NADPH + 2 O2 = 2 nitrate + NADP(+) + H(+)</text>
        <dbReference type="Rhea" id="RHEA:19465"/>
        <dbReference type="ChEBI" id="CHEBI:15378"/>
        <dbReference type="ChEBI" id="CHEBI:15379"/>
        <dbReference type="ChEBI" id="CHEBI:16480"/>
        <dbReference type="ChEBI" id="CHEBI:17632"/>
        <dbReference type="ChEBI" id="CHEBI:57783"/>
        <dbReference type="ChEBI" id="CHEBI:58349"/>
        <dbReference type="EC" id="1.14.12.17"/>
    </reaction>
</comment>